<gene>
    <name evidence="3" type="ORF">DM482_04025</name>
</gene>
<dbReference type="RefSeq" id="WP_110478717.1">
    <property type="nucleotide sequence ID" value="NZ_JAZDVC010000001.1"/>
</dbReference>
<evidence type="ECO:0000313" key="4">
    <source>
        <dbReference type="Proteomes" id="UP000247594"/>
    </source>
</evidence>
<dbReference type="EMBL" id="QJPJ01000005">
    <property type="protein sequence ID" value="PXZ39488.1"/>
    <property type="molecule type" value="Genomic_DNA"/>
</dbReference>
<organism evidence="3 4">
    <name type="scientific">Avibacterium paragallinarum</name>
    <name type="common">Haemophilus gallinarum</name>
    <dbReference type="NCBI Taxonomy" id="728"/>
    <lineage>
        <taxon>Bacteria</taxon>
        <taxon>Pseudomonadati</taxon>
        <taxon>Pseudomonadota</taxon>
        <taxon>Gammaproteobacteria</taxon>
        <taxon>Pasteurellales</taxon>
        <taxon>Pasteurellaceae</taxon>
        <taxon>Avibacterium</taxon>
    </lineage>
</organism>
<protein>
    <recommendedName>
        <fullName evidence="2">Phage tail collar domain-containing protein</fullName>
    </recommendedName>
</protein>
<evidence type="ECO:0000256" key="1">
    <source>
        <dbReference type="SAM" id="MobiDB-lite"/>
    </source>
</evidence>
<accession>A0AAE5TIH4</accession>
<dbReference type="AlphaFoldDB" id="A0AAE5TIH4"/>
<dbReference type="CDD" id="cd19958">
    <property type="entry name" value="pyocin_knob"/>
    <property type="match status" value="2"/>
</dbReference>
<evidence type="ECO:0000313" key="3">
    <source>
        <dbReference type="EMBL" id="PXZ39488.1"/>
    </source>
</evidence>
<name>A0AAE5TIH4_AVIPA</name>
<dbReference type="Gene3D" id="3.90.1340.10">
    <property type="entry name" value="Phage tail collar domain"/>
    <property type="match status" value="2"/>
</dbReference>
<sequence length="847" mass="93855">MKDLLPKIDSQDGEFHNGDPASGTQGTRVTAEWLNDVQAHLRNYGQELKYLLSKASLSPIPSRTTQVYDAIVAVINANKATTLAGYGIGDFAQRALTASDNLNDITVKGIYHNSTYRNTPNNNYPEEQSGVLLVLSAEEQIYFASNGKMFKRLKSNNNWANGWVRLDNLTTPIGADQNLDEITTDGNYYIVGSSKATLAKNYPVERGDGALEVFGNGYFQRFTTFHSHQVFNRRKVGGNWTNWVMSADDKSEIRQKTIDYTKAEGYTYSGFYRPNGDKLNNLPLASLMMHITHPNYTTNAHARGIGFSYGSCNGNQAWDIFTTAFDANGTYLGQKQIMTELGGIFTGNVTAPNLTATGLINIAGNTWGRIRAILPDGGYWQWEVNPASATDPRFNYVYRSASGEQRCLAFPQLTKNEVVAYRGWVDEKIQSIIPVGAVVAFPNAVQNPHGFLRCDGSTFGQETYPALYQALGVNTLPDLRCSDVGMTAYFATDNIPAGWIAFDDIEEQVSEQAYPELYRHLVAKYGSLSAVPKAKDRFIRNAGALLAVGEVQEDALQDHFHYIPTEAGGDYQAEKNITVVIRDSDTTDVEPGAFKPAQKGRVQANNSAVAGGARAKTYLASTKDTTEKDTRTAEETRPKSLVLKLCIKAQNTLDGVQFWIKAFGNVSNAGELEVSRLAQDMQQVRLEKADISHTHTASEITDLKLLIKESIARSISNKSVIGGFKVMKYPDGTMIQTYCFNQNDIVGTREKSFMWPEAFIDIPLIFASLTTSVNTSHDCGINILTKSNKSQCFYYEYEHGTLNQGAMRIQFLAIGRWKTSRRSRETVLAPEVLEELESYFREAGLST</sequence>
<dbReference type="SUPFAM" id="SSF88874">
    <property type="entry name" value="Receptor-binding domain of short tail fibre protein gp12"/>
    <property type="match status" value="2"/>
</dbReference>
<feature type="region of interest" description="Disordered" evidence="1">
    <location>
        <begin position="1"/>
        <end position="26"/>
    </location>
</feature>
<dbReference type="InterPro" id="IPR037053">
    <property type="entry name" value="Phage_tail_collar_dom_sf"/>
</dbReference>
<dbReference type="InterPro" id="IPR011083">
    <property type="entry name" value="Phage_tail_collar_dom"/>
</dbReference>
<evidence type="ECO:0000259" key="2">
    <source>
        <dbReference type="Pfam" id="PF07484"/>
    </source>
</evidence>
<reference evidence="3 4" key="1">
    <citation type="submission" date="2018-06" db="EMBL/GenBank/DDBJ databases">
        <authorList>
            <person name="Teymurazov M."/>
            <person name="Kislichkina A."/>
            <person name="Abaymova A."/>
            <person name="Mukhina T."/>
            <person name="Mayskaya N."/>
            <person name="Svetoch E."/>
            <person name="Bogun A."/>
        </authorList>
    </citation>
    <scope>NUCLEOTIDE SEQUENCE [LARGE SCALE GENOMIC DNA]</scope>
    <source>
        <strain evidence="3 4">SCPM-O-B-8406</strain>
    </source>
</reference>
<dbReference type="Pfam" id="PF07484">
    <property type="entry name" value="Collar"/>
    <property type="match status" value="1"/>
</dbReference>
<dbReference type="Proteomes" id="UP000247594">
    <property type="component" value="Unassembled WGS sequence"/>
</dbReference>
<feature type="compositionally biased region" description="Basic and acidic residues" evidence="1">
    <location>
        <begin position="1"/>
        <end position="17"/>
    </location>
</feature>
<proteinExistence type="predicted"/>
<comment type="caution">
    <text evidence="3">The sequence shown here is derived from an EMBL/GenBank/DDBJ whole genome shotgun (WGS) entry which is preliminary data.</text>
</comment>
<feature type="domain" description="Phage tail collar" evidence="2">
    <location>
        <begin position="436"/>
        <end position="480"/>
    </location>
</feature>